<comment type="caution">
    <text evidence="8">Lacks conserved residue(s) required for the propagation of feature annotation.</text>
</comment>
<dbReference type="PANTHER" id="PTHR10344">
    <property type="entry name" value="THYMIDYLATE KINASE"/>
    <property type="match status" value="1"/>
</dbReference>
<name>A0A2H0WNE7_9BACT</name>
<dbReference type="HAMAP" id="MF_00165">
    <property type="entry name" value="Thymidylate_kinase"/>
    <property type="match status" value="1"/>
</dbReference>
<dbReference type="AlphaFoldDB" id="A0A2H0WNE7"/>
<dbReference type="EMBL" id="PEZJ01000005">
    <property type="protein sequence ID" value="PIS14161.1"/>
    <property type="molecule type" value="Genomic_DNA"/>
</dbReference>
<dbReference type="GO" id="GO:0005524">
    <property type="term" value="F:ATP binding"/>
    <property type="evidence" value="ECO:0007669"/>
    <property type="project" value="UniProtKB-UniRule"/>
</dbReference>
<keyword evidence="3 8" id="KW-0545">Nucleotide biosynthesis</keyword>
<dbReference type="CDD" id="cd01672">
    <property type="entry name" value="TMPK"/>
    <property type="match status" value="1"/>
</dbReference>
<protein>
    <recommendedName>
        <fullName evidence="8">Thymidylate kinase</fullName>
        <ecNumber evidence="8">2.7.4.9</ecNumber>
    </recommendedName>
    <alternativeName>
        <fullName evidence="8">dTMP kinase</fullName>
    </alternativeName>
</protein>
<feature type="domain" description="Thymidylate kinase-like" evidence="9">
    <location>
        <begin position="37"/>
        <end position="220"/>
    </location>
</feature>
<dbReference type="NCBIfam" id="TIGR00041">
    <property type="entry name" value="DTMP_kinase"/>
    <property type="match status" value="1"/>
</dbReference>
<comment type="function">
    <text evidence="8">Phosphorylation of dTMP to form dTDP in both de novo and salvage pathways of dTTP synthesis.</text>
</comment>
<dbReference type="SUPFAM" id="SSF52540">
    <property type="entry name" value="P-loop containing nucleoside triphosphate hydrolases"/>
    <property type="match status" value="1"/>
</dbReference>
<evidence type="ECO:0000256" key="8">
    <source>
        <dbReference type="HAMAP-Rule" id="MF_00165"/>
    </source>
</evidence>
<evidence type="ECO:0000313" key="11">
    <source>
        <dbReference type="Proteomes" id="UP000230033"/>
    </source>
</evidence>
<evidence type="ECO:0000256" key="4">
    <source>
        <dbReference type="ARBA" id="ARBA00022741"/>
    </source>
</evidence>
<keyword evidence="5 8" id="KW-0418">Kinase</keyword>
<comment type="caution">
    <text evidence="10">The sequence shown here is derived from an EMBL/GenBank/DDBJ whole genome shotgun (WGS) entry which is preliminary data.</text>
</comment>
<evidence type="ECO:0000256" key="3">
    <source>
        <dbReference type="ARBA" id="ARBA00022727"/>
    </source>
</evidence>
<gene>
    <name evidence="8 10" type="primary">tmk</name>
    <name evidence="10" type="ORF">COT65_00390</name>
</gene>
<evidence type="ECO:0000256" key="1">
    <source>
        <dbReference type="ARBA" id="ARBA00009776"/>
    </source>
</evidence>
<evidence type="ECO:0000259" key="9">
    <source>
        <dbReference type="Pfam" id="PF02223"/>
    </source>
</evidence>
<dbReference type="Pfam" id="PF02223">
    <property type="entry name" value="Thymidylate_kin"/>
    <property type="match status" value="1"/>
</dbReference>
<dbReference type="GO" id="GO:0005737">
    <property type="term" value="C:cytoplasm"/>
    <property type="evidence" value="ECO:0007669"/>
    <property type="project" value="TreeGrafter"/>
</dbReference>
<keyword evidence="6 8" id="KW-0067">ATP-binding</keyword>
<dbReference type="GO" id="GO:0006227">
    <property type="term" value="P:dUDP biosynthetic process"/>
    <property type="evidence" value="ECO:0007669"/>
    <property type="project" value="TreeGrafter"/>
</dbReference>
<evidence type="ECO:0000256" key="2">
    <source>
        <dbReference type="ARBA" id="ARBA00022679"/>
    </source>
</evidence>
<dbReference type="GO" id="GO:0004798">
    <property type="term" value="F:dTMP kinase activity"/>
    <property type="evidence" value="ECO:0007669"/>
    <property type="project" value="UniProtKB-UniRule"/>
</dbReference>
<accession>A0A2H0WNE7</accession>
<dbReference type="Gene3D" id="3.40.50.300">
    <property type="entry name" value="P-loop containing nucleotide triphosphate hydrolases"/>
    <property type="match status" value="1"/>
</dbReference>
<dbReference type="InterPro" id="IPR039430">
    <property type="entry name" value="Thymidylate_kin-like_dom"/>
</dbReference>
<evidence type="ECO:0000256" key="5">
    <source>
        <dbReference type="ARBA" id="ARBA00022777"/>
    </source>
</evidence>
<dbReference type="PANTHER" id="PTHR10344:SF4">
    <property type="entry name" value="UMP-CMP KINASE 2, MITOCHONDRIAL"/>
    <property type="match status" value="1"/>
</dbReference>
<keyword evidence="4 8" id="KW-0547">Nucleotide-binding</keyword>
<evidence type="ECO:0000256" key="7">
    <source>
        <dbReference type="ARBA" id="ARBA00048743"/>
    </source>
</evidence>
<dbReference type="InterPro" id="IPR027417">
    <property type="entry name" value="P-loop_NTPase"/>
</dbReference>
<dbReference type="EC" id="2.7.4.9" evidence="8"/>
<dbReference type="GO" id="GO:0006233">
    <property type="term" value="P:dTDP biosynthetic process"/>
    <property type="evidence" value="ECO:0007669"/>
    <property type="project" value="InterPro"/>
</dbReference>
<evidence type="ECO:0000313" key="10">
    <source>
        <dbReference type="EMBL" id="PIS14161.1"/>
    </source>
</evidence>
<dbReference type="Proteomes" id="UP000230033">
    <property type="component" value="Unassembled WGS sequence"/>
</dbReference>
<dbReference type="GO" id="GO:0006235">
    <property type="term" value="P:dTTP biosynthetic process"/>
    <property type="evidence" value="ECO:0007669"/>
    <property type="project" value="UniProtKB-UniRule"/>
</dbReference>
<evidence type="ECO:0000256" key="6">
    <source>
        <dbReference type="ARBA" id="ARBA00022840"/>
    </source>
</evidence>
<proteinExistence type="inferred from homology"/>
<reference evidence="11" key="1">
    <citation type="submission" date="2017-09" db="EMBL/GenBank/DDBJ databases">
        <title>Depth-based differentiation of microbial function through sediment-hosted aquifers and enrichment of novel symbionts in the deep terrestrial subsurface.</title>
        <authorList>
            <person name="Probst A.J."/>
            <person name="Ladd B."/>
            <person name="Jarett J.K."/>
            <person name="Geller-Mcgrath D.E."/>
            <person name="Sieber C.M.K."/>
            <person name="Emerson J.B."/>
            <person name="Anantharaman K."/>
            <person name="Thomas B.C."/>
            <person name="Malmstrom R."/>
            <person name="Stieglmeier M."/>
            <person name="Klingl A."/>
            <person name="Woyke T."/>
            <person name="Ryan C.M."/>
            <person name="Banfield J.F."/>
        </authorList>
    </citation>
    <scope>NUCLEOTIDE SEQUENCE [LARGE SCALE GENOMIC DNA]</scope>
</reference>
<keyword evidence="2 8" id="KW-0808">Transferase</keyword>
<sequence length="235" mass="26950">MTGKAGNVISKSEQACPRWFFCRKMKIHNYPGFFVDIEGLDGSGASTQVALVSQKMKEMGIQPFATKEPTNGPVGELIRKILKGGHKNISPVSLRLLFAADGGFHLDQEIIPRLKKGRMVITDRYAWSSVAFGSVDLSKEWLFELNKDFILPDLTFFIEVEPDVCLERLVEEKKGVALFRKKEELMHTWDTYRWLAEKYWWAQITMVDGEKPEEEVAEAILARLKVHPKFKKMLK</sequence>
<comment type="catalytic activity">
    <reaction evidence="7 8">
        <text>dTMP + ATP = dTDP + ADP</text>
        <dbReference type="Rhea" id="RHEA:13517"/>
        <dbReference type="ChEBI" id="CHEBI:30616"/>
        <dbReference type="ChEBI" id="CHEBI:58369"/>
        <dbReference type="ChEBI" id="CHEBI:63528"/>
        <dbReference type="ChEBI" id="CHEBI:456216"/>
        <dbReference type="EC" id="2.7.4.9"/>
    </reaction>
</comment>
<comment type="similarity">
    <text evidence="1 8">Belongs to the thymidylate kinase family.</text>
</comment>
<organism evidence="10 11">
    <name type="scientific">Candidatus Shapirobacteria bacterium CG09_land_8_20_14_0_10_47_13</name>
    <dbReference type="NCBI Taxonomy" id="1974481"/>
    <lineage>
        <taxon>Bacteria</taxon>
        <taxon>Candidatus Shapironibacteriota</taxon>
    </lineage>
</organism>
<dbReference type="InterPro" id="IPR018094">
    <property type="entry name" value="Thymidylate_kinase"/>
</dbReference>